<evidence type="ECO:0000256" key="2">
    <source>
        <dbReference type="SAM" id="MobiDB-lite"/>
    </source>
</evidence>
<evidence type="ECO:0008006" key="5">
    <source>
        <dbReference type="Google" id="ProtNLM"/>
    </source>
</evidence>
<sequence length="566" mass="62298">MAYSRFTLPSLTTSIPPTSSSSSSSSPLTPLSELNLLSNTLSGILTPNTSLDVRKSTSGYITYPEPSFPPRQLTPPPKSRFVPLFESISKSTETEYDFSRRGSLGDDEASPAHGAHSLPFSPVISKQTRKNLSLTVVSSSVEPALKSAPLTSSFSGSLWGSHSGKSASLNESLHEAIRTLQHQLNATTQRLRSADAEVARLTGAYQQSLEDKEKLLFNYSRAQKRVEELEVLLKGELPHYRHPTSLDMRGPINWTPYQSTSLTAKENKGLTWQEELTRKVSPEQRRNEGHCEPSEDTTAETAATVEPVTEEAYKTVLTKIPEMPSEVIISTLAPAFLASGFNWNNWLESNGLELPRSARLLSNMNWDERLSLDSAKLGEVGVTNENDKSYIMRILKAIAEGEEPHLHSSLRGAGFTPDHYVAIMREQRIDKHVPNLSGIPWPLRLFVDEEDLMTLQVQKAGARGTIITVFGGLRKGGPRPDPRPRRGTKKSKRTRSDHVLATLEINTAGDKSSGNRFIGDKSRAQPIKFGMGRPTAHMAGSLDKNTPTHRSAASNSSSSSWFGPRM</sequence>
<evidence type="ECO:0000256" key="1">
    <source>
        <dbReference type="SAM" id="Coils"/>
    </source>
</evidence>
<feature type="region of interest" description="Disordered" evidence="2">
    <location>
        <begin position="96"/>
        <end position="120"/>
    </location>
</feature>
<keyword evidence="4" id="KW-1185">Reference proteome</keyword>
<protein>
    <recommendedName>
        <fullName evidence="5">SAM domain-containing protein</fullName>
    </recommendedName>
</protein>
<gene>
    <name evidence="3" type="ORF">PIIN_00643</name>
</gene>
<feature type="region of interest" description="Disordered" evidence="2">
    <location>
        <begin position="471"/>
        <end position="497"/>
    </location>
</feature>
<keyword evidence="1" id="KW-0175">Coiled coil</keyword>
<evidence type="ECO:0000313" key="4">
    <source>
        <dbReference type="Proteomes" id="UP000007148"/>
    </source>
</evidence>
<feature type="coiled-coil region" evidence="1">
    <location>
        <begin position="170"/>
        <end position="232"/>
    </location>
</feature>
<organism evidence="3 4">
    <name type="scientific">Serendipita indica (strain DSM 11827)</name>
    <name type="common">Root endophyte fungus</name>
    <name type="synonym">Piriformospora indica</name>
    <dbReference type="NCBI Taxonomy" id="1109443"/>
    <lineage>
        <taxon>Eukaryota</taxon>
        <taxon>Fungi</taxon>
        <taxon>Dikarya</taxon>
        <taxon>Basidiomycota</taxon>
        <taxon>Agaricomycotina</taxon>
        <taxon>Agaricomycetes</taxon>
        <taxon>Sebacinales</taxon>
        <taxon>Serendipitaceae</taxon>
        <taxon>Serendipita</taxon>
    </lineage>
</organism>
<feature type="compositionally biased region" description="Basic residues" evidence="2">
    <location>
        <begin position="485"/>
        <end position="495"/>
    </location>
</feature>
<reference evidence="3 4" key="1">
    <citation type="journal article" date="2011" name="PLoS Pathog.">
        <title>Endophytic Life Strategies Decoded by Genome and Transcriptome Analyses of the Mutualistic Root Symbiont Piriformospora indica.</title>
        <authorList>
            <person name="Zuccaro A."/>
            <person name="Lahrmann U."/>
            <person name="Guldener U."/>
            <person name="Langen G."/>
            <person name="Pfiffi S."/>
            <person name="Biedenkopf D."/>
            <person name="Wong P."/>
            <person name="Samans B."/>
            <person name="Grimm C."/>
            <person name="Basiewicz M."/>
            <person name="Murat C."/>
            <person name="Martin F."/>
            <person name="Kogel K.H."/>
        </authorList>
    </citation>
    <scope>NUCLEOTIDE SEQUENCE [LARGE SCALE GENOMIC DNA]</scope>
    <source>
        <strain evidence="3 4">DSM 11827</strain>
    </source>
</reference>
<feature type="region of interest" description="Disordered" evidence="2">
    <location>
        <begin position="510"/>
        <end position="566"/>
    </location>
</feature>
<proteinExistence type="predicted"/>
<name>G4U332_SERID</name>
<dbReference type="HOGENOM" id="CLU_447013_0_0_1"/>
<feature type="compositionally biased region" description="Low complexity" evidence="2">
    <location>
        <begin position="7"/>
        <end position="30"/>
    </location>
</feature>
<feature type="region of interest" description="Disordered" evidence="2">
    <location>
        <begin position="280"/>
        <end position="302"/>
    </location>
</feature>
<dbReference type="OrthoDB" id="3208977at2759"/>
<accession>G4U332</accession>
<feature type="compositionally biased region" description="Basic and acidic residues" evidence="2">
    <location>
        <begin position="280"/>
        <end position="293"/>
    </location>
</feature>
<dbReference type="EMBL" id="CAFZ01001878">
    <property type="protein sequence ID" value="CCA77929.1"/>
    <property type="molecule type" value="Genomic_DNA"/>
</dbReference>
<dbReference type="InParanoid" id="G4U332"/>
<feature type="compositionally biased region" description="Low complexity" evidence="2">
    <location>
        <begin position="551"/>
        <end position="560"/>
    </location>
</feature>
<dbReference type="Proteomes" id="UP000007148">
    <property type="component" value="Unassembled WGS sequence"/>
</dbReference>
<dbReference type="AlphaFoldDB" id="G4U332"/>
<feature type="region of interest" description="Disordered" evidence="2">
    <location>
        <begin position="1"/>
        <end position="30"/>
    </location>
</feature>
<evidence type="ECO:0000313" key="3">
    <source>
        <dbReference type="EMBL" id="CCA77929.1"/>
    </source>
</evidence>
<comment type="caution">
    <text evidence="3">The sequence shown here is derived from an EMBL/GenBank/DDBJ whole genome shotgun (WGS) entry which is preliminary data.</text>
</comment>